<feature type="region of interest" description="Disordered" evidence="6">
    <location>
        <begin position="80"/>
        <end position="219"/>
    </location>
</feature>
<organism evidence="8 9">
    <name type="scientific">Cytospora paraplurivora</name>
    <dbReference type="NCBI Taxonomy" id="2898453"/>
    <lineage>
        <taxon>Eukaryota</taxon>
        <taxon>Fungi</taxon>
        <taxon>Dikarya</taxon>
        <taxon>Ascomycota</taxon>
        <taxon>Pezizomycotina</taxon>
        <taxon>Sordariomycetes</taxon>
        <taxon>Sordariomycetidae</taxon>
        <taxon>Diaporthales</taxon>
        <taxon>Cytosporaceae</taxon>
        <taxon>Cytospora</taxon>
    </lineage>
</organism>
<feature type="compositionally biased region" description="Basic and acidic residues" evidence="6">
    <location>
        <begin position="146"/>
        <end position="171"/>
    </location>
</feature>
<feature type="region of interest" description="Disordered" evidence="6">
    <location>
        <begin position="300"/>
        <end position="328"/>
    </location>
</feature>
<feature type="region of interest" description="Disordered" evidence="6">
    <location>
        <begin position="1"/>
        <end position="29"/>
    </location>
</feature>
<evidence type="ECO:0000256" key="1">
    <source>
        <dbReference type="ARBA" id="ARBA00004123"/>
    </source>
</evidence>
<feature type="compositionally biased region" description="Polar residues" evidence="6">
    <location>
        <begin position="300"/>
        <end position="311"/>
    </location>
</feature>
<sequence length="950" mass="103734">MPPSKTSKTPRPAAKVSNAKITKRPSQANKSILNFFQKVDRPEESMFVGGETGLGVAITTTEGNDDIYGADDHDPVLEERYNEAELPSKRRKLSDTEGTNGENVAPVPAKPEAEFVTKTSPAKSSQPKKPKRKGPFLDDSDSESETEVKGNGKSPDGKSPEEVPAAKDQEVRPAIISTEEHERTSLTPSHDAVSSTSPPALKQEPSTNSEQNNFANLDDDFDDELFEGEELREMRFTKEQARLEAEEEGIQTCDDGLETLMEDDGMTESCPICNASLAGVTPNEAIVHVNSCLDGNLTPLPTNDIPKQSAPTEPPPAKSRSTSEGNEDLISAPELGKRFARAAVARPGQENPISLSKGGEPSTNGGSTSAFSKLMSGHAEDAAWATAAATESASRGKPAYQRTCPFYKIMPGFNICVDAFRYGAVEGCRAYFLSHFHSDHYVGLTASWTHGPIYCSKVTGSLVKSQLKTAEKYVVELDFDKKVPVPGTEGVSVTMIPANHCPGSSLFLFEKAVSYPNQHANSKERRVQRILHCGDFRACPAHIEHPQLKPETTDALGKVKQQKIDVCYLDTTYLNPRYSFPPQNDVIRACAELCLELDTSLRAEDETKWHSVLRRREGRGIGNNDTVSRFFVAADKPDEASPKTTRDNSGDDDDDTATATANGPNAFTALGQKARENRNRLLVVCGTYSIGKERICKAIALALRTKIYASPAKIRMCHQLGDPELASLMTPDPREAQVHMQMLMELRAETLAEYLDHHRPHFGRVVGFRPSGWSYRPTMANNSGRGGKAAAAAVPANMPPSSVPATQILHGPAWRTRFGTGDLVPQQGSSRDAMCFGAPYSEHSSFRELMLFVMGLRIEKVVPTVNVGSEPGRRRMKGWTDRWLSERRRGGVVRIVREVGDGGEDMLCDDGEAKPVEGEGVVKEEEEGAKGKKDVVLWDGRDGRGGGVYW</sequence>
<feature type="compositionally biased region" description="Low complexity" evidence="6">
    <location>
        <begin position="657"/>
        <end position="669"/>
    </location>
</feature>
<evidence type="ECO:0000256" key="2">
    <source>
        <dbReference type="ARBA" id="ARBA00010304"/>
    </source>
</evidence>
<dbReference type="Gene3D" id="3.60.15.10">
    <property type="entry name" value="Ribonuclease Z/Hydroxyacylglutathione hydrolase-like"/>
    <property type="match status" value="1"/>
</dbReference>
<protein>
    <submittedName>
        <fullName evidence="8">DNA cross-link repair protein PSO2/SNM1</fullName>
    </submittedName>
</protein>
<feature type="compositionally biased region" description="Polar residues" evidence="6">
    <location>
        <begin position="185"/>
        <end position="211"/>
    </location>
</feature>
<comment type="similarity">
    <text evidence="2">Belongs to the DNA repair metallo-beta-lactamase (DRMBL) family.</text>
</comment>
<keyword evidence="9" id="KW-1185">Reference proteome</keyword>
<dbReference type="Gene3D" id="3.40.50.12650">
    <property type="match status" value="1"/>
</dbReference>
<dbReference type="AlphaFoldDB" id="A0AAN9U671"/>
<evidence type="ECO:0000256" key="3">
    <source>
        <dbReference type="ARBA" id="ARBA00022763"/>
    </source>
</evidence>
<evidence type="ECO:0000259" key="7">
    <source>
        <dbReference type="Pfam" id="PF07522"/>
    </source>
</evidence>
<dbReference type="FunFam" id="3.60.15.10:FF:000038">
    <property type="entry name" value="DNA cross-link repair protein pso2/snm1"/>
    <property type="match status" value="1"/>
</dbReference>
<dbReference type="Pfam" id="PF07522">
    <property type="entry name" value="DRMBL"/>
    <property type="match status" value="1"/>
</dbReference>
<evidence type="ECO:0000256" key="4">
    <source>
        <dbReference type="ARBA" id="ARBA00023204"/>
    </source>
</evidence>
<dbReference type="GO" id="GO:0036297">
    <property type="term" value="P:interstrand cross-link repair"/>
    <property type="evidence" value="ECO:0007669"/>
    <property type="project" value="TreeGrafter"/>
</dbReference>
<evidence type="ECO:0000256" key="5">
    <source>
        <dbReference type="ARBA" id="ARBA00023242"/>
    </source>
</evidence>
<feature type="domain" description="DNA repair metallo-beta-lactamase" evidence="7">
    <location>
        <begin position="723"/>
        <end position="868"/>
    </location>
</feature>
<gene>
    <name evidence="8" type="primary">pso2</name>
    <name evidence="8" type="ORF">SLS53_008886</name>
</gene>
<feature type="region of interest" description="Disordered" evidence="6">
    <location>
        <begin position="632"/>
        <end position="671"/>
    </location>
</feature>
<dbReference type="PANTHER" id="PTHR23240">
    <property type="entry name" value="DNA CROSS-LINK REPAIR PROTEIN PSO2/SNM1-RELATED"/>
    <property type="match status" value="1"/>
</dbReference>
<dbReference type="GO" id="GO:0003684">
    <property type="term" value="F:damaged DNA binding"/>
    <property type="evidence" value="ECO:0007669"/>
    <property type="project" value="TreeGrafter"/>
</dbReference>
<comment type="subcellular location">
    <subcellularLocation>
        <location evidence="1">Nucleus</location>
    </subcellularLocation>
</comment>
<dbReference type="PANTHER" id="PTHR23240:SF6">
    <property type="entry name" value="DNA CROSS-LINK REPAIR 1A PROTEIN"/>
    <property type="match status" value="1"/>
</dbReference>
<dbReference type="CDD" id="cd16273">
    <property type="entry name" value="SNM1A-1C-like_MBL-fold"/>
    <property type="match status" value="1"/>
</dbReference>
<comment type="caution">
    <text evidence="8">The sequence shown here is derived from an EMBL/GenBank/DDBJ whole genome shotgun (WGS) entry which is preliminary data.</text>
</comment>
<dbReference type="GO" id="GO:0005634">
    <property type="term" value="C:nucleus"/>
    <property type="evidence" value="ECO:0007669"/>
    <property type="project" value="UniProtKB-SubCell"/>
</dbReference>
<evidence type="ECO:0000313" key="8">
    <source>
        <dbReference type="EMBL" id="KAK7731015.1"/>
    </source>
</evidence>
<feature type="region of interest" description="Disordered" evidence="6">
    <location>
        <begin position="346"/>
        <end position="372"/>
    </location>
</feature>
<dbReference type="GO" id="GO:0035312">
    <property type="term" value="F:5'-3' DNA exonuclease activity"/>
    <property type="evidence" value="ECO:0007669"/>
    <property type="project" value="TreeGrafter"/>
</dbReference>
<accession>A0AAN9U671</accession>
<feature type="compositionally biased region" description="Polar residues" evidence="6">
    <location>
        <begin position="361"/>
        <end position="371"/>
    </location>
</feature>
<feature type="compositionally biased region" description="Basic and acidic residues" evidence="6">
    <location>
        <begin position="635"/>
        <end position="649"/>
    </location>
</feature>
<proteinExistence type="inferred from homology"/>
<keyword evidence="3" id="KW-0227">DNA damage</keyword>
<reference evidence="8 9" key="1">
    <citation type="journal article" date="2023" name="PLoS ONE">
        <title>Cytospora paraplurivora sp. nov. isolated from orchards with fruit tree decline syndrome in Ontario, Canada.</title>
        <authorList>
            <person name="Ilyukhin E."/>
            <person name="Nguyen H.D.T."/>
            <person name="Castle A.J."/>
            <person name="Ellouze W."/>
        </authorList>
    </citation>
    <scope>NUCLEOTIDE SEQUENCE [LARGE SCALE GENOMIC DNA]</scope>
    <source>
        <strain evidence="8 9">FDS-564</strain>
    </source>
</reference>
<keyword evidence="5" id="KW-0539">Nucleus</keyword>
<keyword evidence="4" id="KW-0234">DNA repair</keyword>
<dbReference type="SUPFAM" id="SSF56281">
    <property type="entry name" value="Metallo-hydrolase/oxidoreductase"/>
    <property type="match status" value="1"/>
</dbReference>
<dbReference type="Proteomes" id="UP001320245">
    <property type="component" value="Unassembled WGS sequence"/>
</dbReference>
<dbReference type="InterPro" id="IPR036866">
    <property type="entry name" value="RibonucZ/Hydroxyglut_hydro"/>
</dbReference>
<dbReference type="GO" id="GO:0006303">
    <property type="term" value="P:double-strand break repair via nonhomologous end joining"/>
    <property type="evidence" value="ECO:0007669"/>
    <property type="project" value="TreeGrafter"/>
</dbReference>
<dbReference type="EMBL" id="JAJSPL020000059">
    <property type="protein sequence ID" value="KAK7731015.1"/>
    <property type="molecule type" value="Genomic_DNA"/>
</dbReference>
<evidence type="ECO:0000313" key="9">
    <source>
        <dbReference type="Proteomes" id="UP001320245"/>
    </source>
</evidence>
<evidence type="ECO:0000256" key="6">
    <source>
        <dbReference type="SAM" id="MobiDB-lite"/>
    </source>
</evidence>
<dbReference type="InterPro" id="IPR011084">
    <property type="entry name" value="DRMBL"/>
</dbReference>
<name>A0AAN9U671_9PEZI</name>